<sequence length="815" mass="93414">MQLHMQNMRLHIIRALLIAHNEGFEELHDFCEIDELHEVKYLFCKELKRLKGNGPTAQLWVQYFEMVQLAKNFIEAERTGDFHQHLKYVRDMLPYFHASGHNLYAKSAHLYWQDMLSIKNKQKKMNLEELNKFSQLGYFTIRRNDKFRSGTWTDMCIEQNLMKHIKTSGGLIHGRGYEASVICKFISFSVVLVEITDAMESYTKVSYQSSEQHVDTSIARIFRDVSDLSKLVEFFERRNPFPMTSNIMSIGTGVIGSDKINCYKAKEIGNLAFKAIINDSFGSVKIGRKNKVLPLKATTSSVKIDDEIVSIDPTLIFQRASLSIQTKGDMARYLECELATYPLSLFNESGMRKAEKQQVQFYTNFNQMKDISCQKDSYFVIDGCFLLEKTYWKSAASVREIIDHYVDSIISKYSSNCCVVFEGYPEQVGECHTKVAERIRRQNKNLGHEVQFDESGTIFQNQEKFLSIDKNKVRLIQLICKELKKRNISIKIAEEDANVLIVKTAIQQMNEKNKTRIVGVHIDLLVILTAKARDMNNIFLYRQSKDNLDAYSSKSFKYPELNSIVLFLHAFSGCDTTSALYNQGKIKLLKLFTKSNDLLEDAQKFYDPNASVEEIAKAGIKIICRLYGAKAKEKQLHELRYDQFAKLSKRGPVKLEALPPTAGSALQHAYRTYLQVQLWLGNKKKAVDWGWRRKGSTIVPIYTADPLYPQDVLQKISCSCKSGCKIKSCTCKKHGLFCSSLCVSCNTETCSNIVEPNIEVPENGLLDVEENSQFMENIIEELDRLDESDESDEETTDNSNDGENIEPIAKKKKIK</sequence>
<accession>A0ABD2XRH0</accession>
<organism evidence="2 3">
    <name type="scientific">Trichogramma kaykai</name>
    <dbReference type="NCBI Taxonomy" id="54128"/>
    <lineage>
        <taxon>Eukaryota</taxon>
        <taxon>Metazoa</taxon>
        <taxon>Ecdysozoa</taxon>
        <taxon>Arthropoda</taxon>
        <taxon>Hexapoda</taxon>
        <taxon>Insecta</taxon>
        <taxon>Pterygota</taxon>
        <taxon>Neoptera</taxon>
        <taxon>Endopterygota</taxon>
        <taxon>Hymenoptera</taxon>
        <taxon>Apocrita</taxon>
        <taxon>Proctotrupomorpha</taxon>
        <taxon>Chalcidoidea</taxon>
        <taxon>Trichogrammatidae</taxon>
        <taxon>Trichogramma</taxon>
    </lineage>
</organism>
<dbReference type="EMBL" id="JBJJXI010000003">
    <property type="protein sequence ID" value="KAL3407705.1"/>
    <property type="molecule type" value="Genomic_DNA"/>
</dbReference>
<feature type="region of interest" description="Disordered" evidence="1">
    <location>
        <begin position="782"/>
        <end position="815"/>
    </location>
</feature>
<evidence type="ECO:0008006" key="4">
    <source>
        <dbReference type="Google" id="ProtNLM"/>
    </source>
</evidence>
<evidence type="ECO:0000313" key="2">
    <source>
        <dbReference type="EMBL" id="KAL3407705.1"/>
    </source>
</evidence>
<proteinExistence type="predicted"/>
<reference evidence="2 3" key="1">
    <citation type="journal article" date="2024" name="bioRxiv">
        <title>A reference genome for Trichogramma kaykai: A tiny desert-dwelling parasitoid wasp with competing sex-ratio distorters.</title>
        <authorList>
            <person name="Culotta J."/>
            <person name="Lindsey A.R."/>
        </authorList>
    </citation>
    <scope>NUCLEOTIDE SEQUENCE [LARGE SCALE GENOMIC DNA]</scope>
    <source>
        <strain evidence="2 3">KSX58</strain>
    </source>
</reference>
<gene>
    <name evidence="2" type="ORF">TKK_000376</name>
</gene>
<dbReference type="AlphaFoldDB" id="A0ABD2XRH0"/>
<evidence type="ECO:0000256" key="1">
    <source>
        <dbReference type="SAM" id="MobiDB-lite"/>
    </source>
</evidence>
<feature type="compositionally biased region" description="Acidic residues" evidence="1">
    <location>
        <begin position="782"/>
        <end position="796"/>
    </location>
</feature>
<name>A0ABD2XRH0_9HYME</name>
<dbReference type="PANTHER" id="PTHR46704">
    <property type="entry name" value="CXC DOMAIN-CONTAINING PROTEIN-RELATED"/>
    <property type="match status" value="1"/>
</dbReference>
<comment type="caution">
    <text evidence="2">The sequence shown here is derived from an EMBL/GenBank/DDBJ whole genome shotgun (WGS) entry which is preliminary data.</text>
</comment>
<dbReference type="PANTHER" id="PTHR46704:SF1">
    <property type="entry name" value="TELOMERE LENGTH REGULATION PROTEIN TEL2 HOMOLOG"/>
    <property type="match status" value="1"/>
</dbReference>
<dbReference type="Proteomes" id="UP001627154">
    <property type="component" value="Unassembled WGS sequence"/>
</dbReference>
<evidence type="ECO:0000313" key="3">
    <source>
        <dbReference type="Proteomes" id="UP001627154"/>
    </source>
</evidence>
<keyword evidence="3" id="KW-1185">Reference proteome</keyword>
<protein>
    <recommendedName>
        <fullName evidence="4">Tesmin/TSO1-like CXC domain-containing protein</fullName>
    </recommendedName>
</protein>